<comment type="similarity">
    <text evidence="2 10">Belongs to the enolase family.</text>
</comment>
<gene>
    <name evidence="10 13" type="primary">eno</name>
    <name evidence="13" type="ORF">H8B17_12010</name>
</gene>
<dbReference type="PIRSF" id="PIRSF001400">
    <property type="entry name" value="Enolase"/>
    <property type="match status" value="1"/>
</dbReference>
<organism evidence="13 14">
    <name type="scientific">Sphingobacterium arenae</name>
    <dbReference type="NCBI Taxonomy" id="1280598"/>
    <lineage>
        <taxon>Bacteria</taxon>
        <taxon>Pseudomonadati</taxon>
        <taxon>Bacteroidota</taxon>
        <taxon>Sphingobacteriia</taxon>
        <taxon>Sphingobacteriales</taxon>
        <taxon>Sphingobacteriaceae</taxon>
        <taxon>Sphingobacterium</taxon>
    </lineage>
</organism>
<protein>
    <recommendedName>
        <fullName evidence="4 10">Enolase</fullName>
        <ecNumber evidence="3 10">4.2.1.11</ecNumber>
    </recommendedName>
    <alternativeName>
        <fullName evidence="10">2-phospho-D-glycerate hydro-lyase</fullName>
    </alternativeName>
    <alternativeName>
        <fullName evidence="10">2-phosphoglycerate dehydratase</fullName>
    </alternativeName>
</protein>
<evidence type="ECO:0000256" key="3">
    <source>
        <dbReference type="ARBA" id="ARBA00012058"/>
    </source>
</evidence>
<feature type="domain" description="Enolase N-terminal" evidence="12">
    <location>
        <begin position="4"/>
        <end position="134"/>
    </location>
</feature>
<dbReference type="InterPro" id="IPR020810">
    <property type="entry name" value="Enolase_C"/>
</dbReference>
<keyword evidence="5 10" id="KW-0964">Secreted</keyword>
<evidence type="ECO:0000256" key="10">
    <source>
        <dbReference type="HAMAP-Rule" id="MF_00318"/>
    </source>
</evidence>
<keyword evidence="14" id="KW-1185">Reference proteome</keyword>
<evidence type="ECO:0000256" key="5">
    <source>
        <dbReference type="ARBA" id="ARBA00022525"/>
    </source>
</evidence>
<feature type="binding site" evidence="10">
    <location>
        <position position="163"/>
    </location>
    <ligand>
        <name>(2R)-2-phosphoglycerate</name>
        <dbReference type="ChEBI" id="CHEBI:58289"/>
    </ligand>
</feature>
<feature type="active site" description="Proton donor" evidence="10">
    <location>
        <position position="205"/>
    </location>
</feature>
<dbReference type="PANTHER" id="PTHR11902">
    <property type="entry name" value="ENOLASE"/>
    <property type="match status" value="1"/>
</dbReference>
<evidence type="ECO:0000313" key="13">
    <source>
        <dbReference type="EMBL" id="MBD1426310.1"/>
    </source>
</evidence>
<evidence type="ECO:0000256" key="7">
    <source>
        <dbReference type="ARBA" id="ARBA00023152"/>
    </source>
</evidence>
<dbReference type="CDD" id="cd03313">
    <property type="entry name" value="enolase"/>
    <property type="match status" value="1"/>
</dbReference>
<evidence type="ECO:0000256" key="4">
    <source>
        <dbReference type="ARBA" id="ARBA00017068"/>
    </source>
</evidence>
<evidence type="ECO:0000259" key="12">
    <source>
        <dbReference type="SMART" id="SM01193"/>
    </source>
</evidence>
<dbReference type="RefSeq" id="WP_190309392.1">
    <property type="nucleotide sequence ID" value="NZ_JACNYK010000002.1"/>
</dbReference>
<feature type="domain" description="Enolase C-terminal TIM barrel" evidence="11">
    <location>
        <begin position="139"/>
        <end position="429"/>
    </location>
</feature>
<keyword evidence="8 10" id="KW-0456">Lyase</keyword>
<evidence type="ECO:0000256" key="6">
    <source>
        <dbReference type="ARBA" id="ARBA00022842"/>
    </source>
</evidence>
<comment type="caution">
    <text evidence="13">The sequence shown here is derived from an EMBL/GenBank/DDBJ whole genome shotgun (WGS) entry which is preliminary data.</text>
</comment>
<feature type="binding site" evidence="10">
    <location>
        <position position="289"/>
    </location>
    <ligand>
        <name>Mg(2+)</name>
        <dbReference type="ChEBI" id="CHEBI:18420"/>
    </ligand>
</feature>
<dbReference type="InterPro" id="IPR036849">
    <property type="entry name" value="Enolase-like_C_sf"/>
</dbReference>
<dbReference type="SFLD" id="SFLDS00001">
    <property type="entry name" value="Enolase"/>
    <property type="match status" value="1"/>
</dbReference>
<dbReference type="SMART" id="SM01192">
    <property type="entry name" value="Enolase_C"/>
    <property type="match status" value="1"/>
</dbReference>
<evidence type="ECO:0000259" key="11">
    <source>
        <dbReference type="SMART" id="SM01192"/>
    </source>
</evidence>
<proteinExistence type="inferred from homology"/>
<name>A0ABR7Y4T0_9SPHI</name>
<accession>A0ABR7Y4T0</accession>
<dbReference type="NCBIfam" id="TIGR01060">
    <property type="entry name" value="eno"/>
    <property type="match status" value="1"/>
</dbReference>
<reference evidence="13 14" key="1">
    <citation type="submission" date="2020-08" db="EMBL/GenBank/DDBJ databases">
        <title>Sphingobacterium sp. DN00404 isolated from aquaculture water.</title>
        <authorList>
            <person name="Zhang M."/>
        </authorList>
    </citation>
    <scope>NUCLEOTIDE SEQUENCE [LARGE SCALE GENOMIC DNA]</scope>
    <source>
        <strain evidence="13 14">KCTC 32294</strain>
    </source>
</reference>
<comment type="function">
    <text evidence="9 10">Catalyzes the reversible conversion of 2-phosphoglycerate (2-PG) into phosphoenolpyruvate (PEP). It is essential for the degradation of carbohydrates via glycolysis.</text>
</comment>
<dbReference type="Pfam" id="PF00113">
    <property type="entry name" value="Enolase_C"/>
    <property type="match status" value="1"/>
</dbReference>
<keyword evidence="10" id="KW-0479">Metal-binding</keyword>
<dbReference type="Gene3D" id="3.20.20.120">
    <property type="entry name" value="Enolase-like C-terminal domain"/>
    <property type="match status" value="1"/>
</dbReference>
<dbReference type="EC" id="4.2.1.11" evidence="3 10"/>
<dbReference type="PROSITE" id="PS00164">
    <property type="entry name" value="ENOLASE"/>
    <property type="match status" value="1"/>
</dbReference>
<dbReference type="SUPFAM" id="SSF51604">
    <property type="entry name" value="Enolase C-terminal domain-like"/>
    <property type="match status" value="1"/>
</dbReference>
<dbReference type="Proteomes" id="UP000606494">
    <property type="component" value="Unassembled WGS sequence"/>
</dbReference>
<feature type="binding site" evidence="10">
    <location>
        <position position="316"/>
    </location>
    <ligand>
        <name>Mg(2+)</name>
        <dbReference type="ChEBI" id="CHEBI:18420"/>
    </ligand>
</feature>
<evidence type="ECO:0000313" key="14">
    <source>
        <dbReference type="Proteomes" id="UP000606494"/>
    </source>
</evidence>
<dbReference type="InterPro" id="IPR020811">
    <property type="entry name" value="Enolase_N"/>
</dbReference>
<dbReference type="SMART" id="SM01193">
    <property type="entry name" value="Enolase_N"/>
    <property type="match status" value="1"/>
</dbReference>
<evidence type="ECO:0000256" key="9">
    <source>
        <dbReference type="ARBA" id="ARBA00045763"/>
    </source>
</evidence>
<feature type="binding site" evidence="10">
    <location>
        <position position="371"/>
    </location>
    <ligand>
        <name>(2R)-2-phosphoglycerate</name>
        <dbReference type="ChEBI" id="CHEBI:58289"/>
    </ligand>
</feature>
<keyword evidence="10" id="KW-0963">Cytoplasm</keyword>
<dbReference type="GO" id="GO:0004634">
    <property type="term" value="F:phosphopyruvate hydratase activity"/>
    <property type="evidence" value="ECO:0007669"/>
    <property type="project" value="UniProtKB-EC"/>
</dbReference>
<dbReference type="Gene3D" id="3.30.390.10">
    <property type="entry name" value="Enolase-like, N-terminal domain"/>
    <property type="match status" value="1"/>
</dbReference>
<dbReference type="InterPro" id="IPR029017">
    <property type="entry name" value="Enolase-like_N"/>
</dbReference>
<evidence type="ECO:0000256" key="8">
    <source>
        <dbReference type="ARBA" id="ARBA00023239"/>
    </source>
</evidence>
<feature type="binding site" evidence="10">
    <location>
        <position position="242"/>
    </location>
    <ligand>
        <name>Mg(2+)</name>
        <dbReference type="ChEBI" id="CHEBI:18420"/>
    </ligand>
</feature>
<dbReference type="PRINTS" id="PR00148">
    <property type="entry name" value="ENOLASE"/>
</dbReference>
<dbReference type="InterPro" id="IPR020809">
    <property type="entry name" value="Enolase_CS"/>
</dbReference>
<comment type="subcellular location">
    <subcellularLocation>
        <location evidence="10">Cytoplasm</location>
    </subcellularLocation>
    <subcellularLocation>
        <location evidence="10">Secreted</location>
    </subcellularLocation>
    <subcellularLocation>
        <location evidence="10">Cell surface</location>
    </subcellularLocation>
    <text evidence="10">Fractions of enolase are present in both the cytoplasm and on the cell surface.</text>
</comment>
<dbReference type="PANTHER" id="PTHR11902:SF1">
    <property type="entry name" value="ENOLASE"/>
    <property type="match status" value="1"/>
</dbReference>
<dbReference type="HAMAP" id="MF_00318">
    <property type="entry name" value="Enolase"/>
    <property type="match status" value="1"/>
</dbReference>
<evidence type="ECO:0000256" key="1">
    <source>
        <dbReference type="ARBA" id="ARBA00005031"/>
    </source>
</evidence>
<dbReference type="SFLD" id="SFLDF00002">
    <property type="entry name" value="enolase"/>
    <property type="match status" value="1"/>
</dbReference>
<feature type="active site" description="Proton acceptor" evidence="10">
    <location>
        <position position="341"/>
    </location>
</feature>
<feature type="binding site" evidence="10">
    <location>
        <position position="370"/>
    </location>
    <ligand>
        <name>(2R)-2-phosphoglycerate</name>
        <dbReference type="ChEBI" id="CHEBI:58289"/>
    </ligand>
</feature>
<dbReference type="SUPFAM" id="SSF54826">
    <property type="entry name" value="Enolase N-terminal domain-like"/>
    <property type="match status" value="1"/>
</dbReference>
<dbReference type="EMBL" id="JACNYK010000002">
    <property type="protein sequence ID" value="MBD1426310.1"/>
    <property type="molecule type" value="Genomic_DNA"/>
</dbReference>
<dbReference type="Pfam" id="PF03952">
    <property type="entry name" value="Enolase_N"/>
    <property type="match status" value="1"/>
</dbReference>
<comment type="pathway">
    <text evidence="1 10">Carbohydrate degradation; glycolysis; pyruvate from D-glyceraldehyde 3-phosphate: step 4/5.</text>
</comment>
<comment type="cofactor">
    <cofactor evidence="10">
        <name>Mg(2+)</name>
        <dbReference type="ChEBI" id="CHEBI:18420"/>
    </cofactor>
    <text evidence="10">Binds a second Mg(2+) ion via substrate during catalysis.</text>
</comment>
<feature type="binding site" evidence="10">
    <location>
        <position position="392"/>
    </location>
    <ligand>
        <name>(2R)-2-phosphoglycerate</name>
        <dbReference type="ChEBI" id="CHEBI:58289"/>
    </ligand>
</feature>
<dbReference type="SFLD" id="SFLDG00178">
    <property type="entry name" value="enolase"/>
    <property type="match status" value="1"/>
</dbReference>
<feature type="binding site" evidence="10">
    <location>
        <position position="341"/>
    </location>
    <ligand>
        <name>(2R)-2-phosphoglycerate</name>
        <dbReference type="ChEBI" id="CHEBI:58289"/>
    </ligand>
</feature>
<keyword evidence="6 10" id="KW-0460">Magnesium</keyword>
<evidence type="ECO:0000256" key="2">
    <source>
        <dbReference type="ARBA" id="ARBA00009604"/>
    </source>
</evidence>
<dbReference type="InterPro" id="IPR000941">
    <property type="entry name" value="Enolase"/>
</dbReference>
<comment type="catalytic activity">
    <reaction evidence="10">
        <text>(2R)-2-phosphoglycerate = phosphoenolpyruvate + H2O</text>
        <dbReference type="Rhea" id="RHEA:10164"/>
        <dbReference type="ChEBI" id="CHEBI:15377"/>
        <dbReference type="ChEBI" id="CHEBI:58289"/>
        <dbReference type="ChEBI" id="CHEBI:58702"/>
        <dbReference type="EC" id="4.2.1.11"/>
    </reaction>
</comment>
<keyword evidence="7 10" id="KW-0324">Glycolysis</keyword>
<sequence>MSLIIDVHARQILDSRGNPTVEVDVTTQNGFVGRAAVPSGASTGVHEAVELRDGDKTRYLGKGVLKAVENVNTKIADALKGVDVFEQNTIDKIMIDLDGLENKGSLGANAILGVSLAVAKAAAQESHQPLYRYIGGVNANTLPIPMMNIVNGGSHSDAPIAFQEFMVMPVGAPSFSEALRWGTEVFHSLKKILHDRNLSTAVGDEGGFAPTFDGTEDAIETILKAIETAGYKPGSDICLALDCAASEFYVDGKYDYTKFEGANGAVRTSDEQAAYLAELTQKYPIISIEDGMQEDDWAGWKLLTEKIGDRVQLVGDDLFVTNTKRLQQGIDNHTANSILVKVNQIGSLTETINAVSLAQNSDYTSVMSHRSGETEDATIADLAVALNCGQIKTGSASRSDRMAKYNQLLRIEEELGDNARFISKNFKYAIK</sequence>